<dbReference type="InterPro" id="IPR000182">
    <property type="entry name" value="GNAT_dom"/>
</dbReference>
<gene>
    <name evidence="6" type="primary">mshD</name>
    <name evidence="6" type="ORF">JD292_00400</name>
</gene>
<dbReference type="PROSITE" id="PS51186">
    <property type="entry name" value="GNAT"/>
    <property type="match status" value="2"/>
</dbReference>
<keyword evidence="7" id="KW-1185">Reference proteome</keyword>
<protein>
    <recommendedName>
        <fullName evidence="4">Mycothiol synthase</fullName>
        <ecNumber evidence="4">2.3.1.189</ecNumber>
    </recommendedName>
</protein>
<dbReference type="CDD" id="cd04301">
    <property type="entry name" value="NAT_SF"/>
    <property type="match status" value="1"/>
</dbReference>
<evidence type="ECO:0000256" key="2">
    <source>
        <dbReference type="ARBA" id="ARBA00022737"/>
    </source>
</evidence>
<dbReference type="RefSeq" id="WP_200130764.1">
    <property type="nucleotide sequence ID" value="NZ_JAEHOI010000001.1"/>
</dbReference>
<dbReference type="InterPro" id="IPR016181">
    <property type="entry name" value="Acyl_CoA_acyltransferase"/>
</dbReference>
<comment type="caution">
    <text evidence="6">The sequence shown here is derived from an EMBL/GenBank/DDBJ whole genome shotgun (WGS) entry which is preliminary data.</text>
</comment>
<dbReference type="EC" id="2.3.1.189" evidence="4"/>
<reference evidence="6" key="1">
    <citation type="submission" date="2020-12" db="EMBL/GenBank/DDBJ databases">
        <title>Leucobacter sp. CAS2, isolated from Chromium sludge.</title>
        <authorList>
            <person name="Xu Z."/>
        </authorList>
    </citation>
    <scope>NUCLEOTIDE SEQUENCE</scope>
    <source>
        <strain evidence="6">CSA2</strain>
    </source>
</reference>
<evidence type="ECO:0000256" key="1">
    <source>
        <dbReference type="ARBA" id="ARBA00022679"/>
    </source>
</evidence>
<dbReference type="GO" id="GO:0010125">
    <property type="term" value="P:mycothiol biosynthetic process"/>
    <property type="evidence" value="ECO:0007669"/>
    <property type="project" value="UniProtKB-UniRule"/>
</dbReference>
<dbReference type="InterPro" id="IPR050680">
    <property type="entry name" value="YpeA/RimI_acetyltransf"/>
</dbReference>
<keyword evidence="3 6" id="KW-0012">Acyltransferase</keyword>
<dbReference type="EMBL" id="JAEHOI010000001">
    <property type="protein sequence ID" value="MBK0420545.1"/>
    <property type="molecule type" value="Genomic_DNA"/>
</dbReference>
<dbReference type="InterPro" id="IPR017813">
    <property type="entry name" value="Mycothiol_AcTrfase"/>
</dbReference>
<feature type="domain" description="N-acetyltransferase" evidence="5">
    <location>
        <begin position="166"/>
        <end position="329"/>
    </location>
</feature>
<evidence type="ECO:0000313" key="7">
    <source>
        <dbReference type="Proteomes" id="UP000618733"/>
    </source>
</evidence>
<dbReference type="AlphaFoldDB" id="A0A934UW33"/>
<dbReference type="Gene3D" id="3.40.630.30">
    <property type="match status" value="1"/>
</dbReference>
<organism evidence="6 7">
    <name type="scientific">Leucobacter edaphi</name>
    <dbReference type="NCBI Taxonomy" id="2796472"/>
    <lineage>
        <taxon>Bacteria</taxon>
        <taxon>Bacillati</taxon>
        <taxon>Actinomycetota</taxon>
        <taxon>Actinomycetes</taxon>
        <taxon>Micrococcales</taxon>
        <taxon>Microbacteriaceae</taxon>
        <taxon>Leucobacter</taxon>
    </lineage>
</organism>
<dbReference type="SUPFAM" id="SSF55729">
    <property type="entry name" value="Acyl-CoA N-acyltransferases (Nat)"/>
    <property type="match status" value="2"/>
</dbReference>
<evidence type="ECO:0000256" key="4">
    <source>
        <dbReference type="NCBIfam" id="TIGR03448"/>
    </source>
</evidence>
<evidence type="ECO:0000313" key="6">
    <source>
        <dbReference type="EMBL" id="MBK0420545.1"/>
    </source>
</evidence>
<keyword evidence="1 6" id="KW-0808">Transferase</keyword>
<dbReference type="PANTHER" id="PTHR43420">
    <property type="entry name" value="ACETYLTRANSFERASE"/>
    <property type="match status" value="1"/>
</dbReference>
<keyword evidence="2" id="KW-0677">Repeat</keyword>
<dbReference type="Pfam" id="PF00583">
    <property type="entry name" value="Acetyltransf_1"/>
    <property type="match status" value="2"/>
</dbReference>
<sequence length="329" mass="35232">MHEHSGPADVRASVGADETTIAAARRIAAEAESFDGTPPISDQALLEAAQGRRTLVLFSEPDADGESEPAPVAAGIVGEDEIDLVVTPDARGRGIGRTALTALLSRPEAGPGALRSWAHGDNPAAEALLTGAGFTPVRSLFRMALDPALLPDQATDPSALEAPEGFELLAFDPEHAERDAAAWVSANADAFSDHPQQGRITVDDFNLMRAEPWFDPADLLLLWKTPVEDDAELAGSTWVKTVRAEGHVETELYAVGVRPAFGGRGIGRFLLAATLARMAQHAPERVTLYVDGENTRAVELYERAGFTIDSRSRQWERPAQWSPGARMEA</sequence>
<accession>A0A934UW33</accession>
<evidence type="ECO:0000259" key="5">
    <source>
        <dbReference type="PROSITE" id="PS51186"/>
    </source>
</evidence>
<feature type="domain" description="N-acetyltransferase" evidence="5">
    <location>
        <begin position="13"/>
        <end position="156"/>
    </location>
</feature>
<name>A0A934UW33_9MICO</name>
<dbReference type="NCBIfam" id="TIGR03448">
    <property type="entry name" value="mycothiol_MshD"/>
    <property type="match status" value="1"/>
</dbReference>
<dbReference type="GO" id="GO:0035447">
    <property type="term" value="F:mycothiol synthase activity"/>
    <property type="evidence" value="ECO:0007669"/>
    <property type="project" value="UniProtKB-UniRule"/>
</dbReference>
<dbReference type="Proteomes" id="UP000618733">
    <property type="component" value="Unassembled WGS sequence"/>
</dbReference>
<proteinExistence type="predicted"/>
<evidence type="ECO:0000256" key="3">
    <source>
        <dbReference type="ARBA" id="ARBA00023315"/>
    </source>
</evidence>